<name>A0ABW3MXR9_9MICO</name>
<protein>
    <submittedName>
        <fullName evidence="1">Uncharacterized protein</fullName>
    </submittedName>
</protein>
<dbReference type="EMBL" id="JBHTKH010000008">
    <property type="protein sequence ID" value="MFD1055365.1"/>
    <property type="molecule type" value="Genomic_DNA"/>
</dbReference>
<comment type="caution">
    <text evidence="1">The sequence shown here is derived from an EMBL/GenBank/DDBJ whole genome shotgun (WGS) entry which is preliminary data.</text>
</comment>
<proteinExistence type="predicted"/>
<dbReference type="Proteomes" id="UP001597046">
    <property type="component" value="Unassembled WGS sequence"/>
</dbReference>
<evidence type="ECO:0000313" key="2">
    <source>
        <dbReference type="Proteomes" id="UP001597046"/>
    </source>
</evidence>
<evidence type="ECO:0000313" key="1">
    <source>
        <dbReference type="EMBL" id="MFD1055365.1"/>
    </source>
</evidence>
<sequence length="113" mass="11660">MSDTYDEYEQYDDDAPSSGSLEDIVQAAVMAALQQAGSGTTLDHNAIAASARRQAIAAASGQSAVSEQSVAVAVRALEKKEAAGEALDFDAVADAIAASGAEVIRDRRSTGRR</sequence>
<gene>
    <name evidence="1" type="ORF">ACFQ2V_13700</name>
</gene>
<keyword evidence="2" id="KW-1185">Reference proteome</keyword>
<reference evidence="2" key="1">
    <citation type="journal article" date="2019" name="Int. J. Syst. Evol. Microbiol.">
        <title>The Global Catalogue of Microorganisms (GCM) 10K type strain sequencing project: providing services to taxonomists for standard genome sequencing and annotation.</title>
        <authorList>
            <consortium name="The Broad Institute Genomics Platform"/>
            <consortium name="The Broad Institute Genome Sequencing Center for Infectious Disease"/>
            <person name="Wu L."/>
            <person name="Ma J."/>
        </authorList>
    </citation>
    <scope>NUCLEOTIDE SEQUENCE [LARGE SCALE GENOMIC DNA]</scope>
    <source>
        <strain evidence="2">CCUG 57508</strain>
    </source>
</reference>
<organism evidence="1 2">
    <name type="scientific">Terrabacter terrigena</name>
    <dbReference type="NCBI Taxonomy" id="574718"/>
    <lineage>
        <taxon>Bacteria</taxon>
        <taxon>Bacillati</taxon>
        <taxon>Actinomycetota</taxon>
        <taxon>Actinomycetes</taxon>
        <taxon>Micrococcales</taxon>
        <taxon>Intrasporangiaceae</taxon>
        <taxon>Terrabacter</taxon>
    </lineage>
</organism>
<accession>A0ABW3MXR9</accession>
<dbReference type="RefSeq" id="WP_386053355.1">
    <property type="nucleotide sequence ID" value="NZ_JBHTKH010000008.1"/>
</dbReference>